<evidence type="ECO:0000313" key="7">
    <source>
        <dbReference type="Proteomes" id="UP000442533"/>
    </source>
</evidence>
<comment type="caution">
    <text evidence="6">The sequence shown here is derived from an EMBL/GenBank/DDBJ whole genome shotgun (WGS) entry which is preliminary data.</text>
</comment>
<keyword evidence="3" id="KW-0732">Signal</keyword>
<feature type="coiled-coil region" evidence="2">
    <location>
        <begin position="129"/>
        <end position="156"/>
    </location>
</feature>
<dbReference type="Pfam" id="PF25954">
    <property type="entry name" value="Beta-barrel_RND_2"/>
    <property type="match status" value="1"/>
</dbReference>
<dbReference type="Proteomes" id="UP000442533">
    <property type="component" value="Unassembled WGS sequence"/>
</dbReference>
<dbReference type="Gene3D" id="1.10.287.470">
    <property type="entry name" value="Helix hairpin bin"/>
    <property type="match status" value="1"/>
</dbReference>
<keyword evidence="7" id="KW-1185">Reference proteome</keyword>
<evidence type="ECO:0000256" key="1">
    <source>
        <dbReference type="ARBA" id="ARBA00009477"/>
    </source>
</evidence>
<dbReference type="EMBL" id="WMIF01000046">
    <property type="protein sequence ID" value="MTH36544.1"/>
    <property type="molecule type" value="Genomic_DNA"/>
</dbReference>
<dbReference type="NCBIfam" id="TIGR01730">
    <property type="entry name" value="RND_mfp"/>
    <property type="match status" value="1"/>
</dbReference>
<dbReference type="Pfam" id="PF25917">
    <property type="entry name" value="BSH_RND"/>
    <property type="match status" value="1"/>
</dbReference>
<feature type="domain" description="CusB-like beta-barrel" evidence="5">
    <location>
        <begin position="211"/>
        <end position="264"/>
    </location>
</feature>
<gene>
    <name evidence="6" type="ORF">GL279_18315</name>
</gene>
<dbReference type="InterPro" id="IPR006143">
    <property type="entry name" value="RND_pump_MFP"/>
</dbReference>
<protein>
    <submittedName>
        <fullName evidence="6">Efflux RND transporter periplasmic adaptor subunit</fullName>
    </submittedName>
</protein>
<reference evidence="6 7" key="1">
    <citation type="submission" date="2019-11" db="EMBL/GenBank/DDBJ databases">
        <authorList>
            <person name="Dong K."/>
        </authorList>
    </citation>
    <scope>NUCLEOTIDE SEQUENCE [LARGE SCALE GENOMIC DNA]</scope>
    <source>
        <strain evidence="6 7">JCM 17370</strain>
    </source>
</reference>
<organism evidence="6 7">
    <name type="scientific">Paracoccus limosus</name>
    <dbReference type="NCBI Taxonomy" id="913252"/>
    <lineage>
        <taxon>Bacteria</taxon>
        <taxon>Pseudomonadati</taxon>
        <taxon>Pseudomonadota</taxon>
        <taxon>Alphaproteobacteria</taxon>
        <taxon>Rhodobacterales</taxon>
        <taxon>Paracoccaceae</taxon>
        <taxon>Paracoccus</taxon>
    </lineage>
</organism>
<dbReference type="InterPro" id="IPR058792">
    <property type="entry name" value="Beta-barrel_RND_2"/>
</dbReference>
<keyword evidence="2" id="KW-0175">Coiled coil</keyword>
<feature type="domain" description="Multidrug resistance protein MdtA-like barrel-sandwich hybrid" evidence="4">
    <location>
        <begin position="63"/>
        <end position="194"/>
    </location>
</feature>
<evidence type="ECO:0000256" key="3">
    <source>
        <dbReference type="SAM" id="SignalP"/>
    </source>
</evidence>
<feature type="signal peptide" evidence="3">
    <location>
        <begin position="1"/>
        <end position="17"/>
    </location>
</feature>
<dbReference type="Gene3D" id="2.40.30.170">
    <property type="match status" value="1"/>
</dbReference>
<accession>A0A844H9C5</accession>
<dbReference type="PANTHER" id="PTHR30469">
    <property type="entry name" value="MULTIDRUG RESISTANCE PROTEIN MDTA"/>
    <property type="match status" value="1"/>
</dbReference>
<dbReference type="GO" id="GO:1990281">
    <property type="term" value="C:efflux pump complex"/>
    <property type="evidence" value="ECO:0007669"/>
    <property type="project" value="TreeGrafter"/>
</dbReference>
<comment type="similarity">
    <text evidence="1">Belongs to the membrane fusion protein (MFP) (TC 8.A.1) family.</text>
</comment>
<dbReference type="AlphaFoldDB" id="A0A844H9C5"/>
<dbReference type="RefSeq" id="WP_155066053.1">
    <property type="nucleotide sequence ID" value="NZ_WMIF01000046.1"/>
</dbReference>
<dbReference type="InterPro" id="IPR058625">
    <property type="entry name" value="MdtA-like_BSH"/>
</dbReference>
<dbReference type="Gene3D" id="2.40.420.20">
    <property type="match status" value="1"/>
</dbReference>
<evidence type="ECO:0000313" key="6">
    <source>
        <dbReference type="EMBL" id="MTH36544.1"/>
    </source>
</evidence>
<evidence type="ECO:0000259" key="5">
    <source>
        <dbReference type="Pfam" id="PF25954"/>
    </source>
</evidence>
<evidence type="ECO:0000259" key="4">
    <source>
        <dbReference type="Pfam" id="PF25917"/>
    </source>
</evidence>
<dbReference type="SUPFAM" id="SSF111369">
    <property type="entry name" value="HlyD-like secretion proteins"/>
    <property type="match status" value="1"/>
</dbReference>
<dbReference type="PANTHER" id="PTHR30469:SF15">
    <property type="entry name" value="HLYD FAMILY OF SECRETION PROTEINS"/>
    <property type="match status" value="1"/>
</dbReference>
<dbReference type="Gene3D" id="2.40.50.100">
    <property type="match status" value="1"/>
</dbReference>
<proteinExistence type="inferred from homology"/>
<dbReference type="OrthoDB" id="9813967at2"/>
<name>A0A844H9C5_9RHOB</name>
<sequence length="359" mass="38674">MIRALMLALMLPLPALAWPWSAPAPAAPAPPRPVASMIVDDSPIQTHSLPGAIRASTEVALAFQTLGRMTNRQVDVGDVVHKGQLLATLDPEDLQAEVRAAAAAADTARVNYETALSTAERTRALARRNVATAAQLEQAERALAAAKASRDQAESQLVRARGSENYAEMRAPFDGVISAVEAAPGAVVSAGQAVMRLSSQDRLEAVIDLQPAMISRIKPGDEFEIWSENHPEIRHRARVSRIEPVADVATRTRRVRLALVERDSFRLGALIRARPATGGLRQITVPASAILTRDGQSLVWVVTRTADRAEVSLRQIRIRDLPIEGVVTALEGLEPGEEIVIRGVHSLVDKQPVGARVLP</sequence>
<feature type="chain" id="PRO_5032987574" evidence="3">
    <location>
        <begin position="18"/>
        <end position="359"/>
    </location>
</feature>
<evidence type="ECO:0000256" key="2">
    <source>
        <dbReference type="SAM" id="Coils"/>
    </source>
</evidence>
<dbReference type="GO" id="GO:0015562">
    <property type="term" value="F:efflux transmembrane transporter activity"/>
    <property type="evidence" value="ECO:0007669"/>
    <property type="project" value="TreeGrafter"/>
</dbReference>